<evidence type="ECO:0000259" key="5">
    <source>
        <dbReference type="PROSITE" id="PS50011"/>
    </source>
</evidence>
<sequence>MTSPGVVTLTLLHPKNSAPLEKWRFEKEFIIRIGRSPENNVVLSDSRVSRHHLELRMVEISASKIGNSLISTAWRLINLGTNGTFLDGILVSQAWLRNGSLIQLAQGGPKLKFQFQTTTAQPLIVTPPKGDRGWGVGGREEKNFPHPTPHTPTPNSVSCSHAGNSPNNIFCIHCGQPLRVERKIRQYQVLQILGQGGMGTTYLAWVPQIPGKKAAGFSRELQPNGGGLLVLKEMNADMAEIAKAQELFEREARTLKNLNHPGIPQFYEFFVEAGKKYLAMELIHGQDLEKRVYNNGPVLPSQAIDWMIQTCKVLDYIHEQDPPLIHRDIKPANLMVRSRSVDSAQSRDNQIVVLDFGAVKEIGTPLGTRIGAEGFSAPEQDRGQPVTQSDIYAVGATLIFLLTGESPRKYYQQQGRIYYFSLENVPTITPRLRQVIEKATQPQLRDRYQTAQELAIALSGCI</sequence>
<keyword evidence="7" id="KW-1185">Reference proteome</keyword>
<dbReference type="SMART" id="SM00220">
    <property type="entry name" value="S_TKc"/>
    <property type="match status" value="1"/>
</dbReference>
<evidence type="ECO:0000313" key="6">
    <source>
        <dbReference type="EMBL" id="MFB2897105.1"/>
    </source>
</evidence>
<dbReference type="Proteomes" id="UP001576784">
    <property type="component" value="Unassembled WGS sequence"/>
</dbReference>
<dbReference type="PANTHER" id="PTHR24363">
    <property type="entry name" value="SERINE/THREONINE PROTEIN KINASE"/>
    <property type="match status" value="1"/>
</dbReference>
<dbReference type="SUPFAM" id="SSF49879">
    <property type="entry name" value="SMAD/FHA domain"/>
    <property type="match status" value="1"/>
</dbReference>
<evidence type="ECO:0000256" key="1">
    <source>
        <dbReference type="ARBA" id="ARBA00022741"/>
    </source>
</evidence>
<reference evidence="6 7" key="1">
    <citation type="submission" date="2024-09" db="EMBL/GenBank/DDBJ databases">
        <title>Floridaenema gen nov. (Aerosakkonemataceae, Aerosakkonematales ord. nov., Cyanobacteria) from benthic tropical and subtropical fresh waters, with the description of four new species.</title>
        <authorList>
            <person name="Moretto J.A."/>
            <person name="Berthold D.E."/>
            <person name="Lefler F.W."/>
            <person name="Huang I.-S."/>
            <person name="Laughinghouse H. IV."/>
        </authorList>
    </citation>
    <scope>NUCLEOTIDE SEQUENCE [LARGE SCALE GENOMIC DNA]</scope>
    <source>
        <strain evidence="6 7">BLCC-F50</strain>
    </source>
</reference>
<gene>
    <name evidence="6" type="ORF">ACE1CI_29675</name>
</gene>
<dbReference type="RefSeq" id="WP_413266721.1">
    <property type="nucleotide sequence ID" value="NZ_JBHFNR010000238.1"/>
</dbReference>
<dbReference type="PROSITE" id="PS50011">
    <property type="entry name" value="PROTEIN_KINASE_DOM"/>
    <property type="match status" value="1"/>
</dbReference>
<keyword evidence="1" id="KW-0547">Nucleotide-binding</keyword>
<keyword evidence="6" id="KW-0808">Transferase</keyword>
<dbReference type="Pfam" id="PF00069">
    <property type="entry name" value="Pkinase"/>
    <property type="match status" value="1"/>
</dbReference>
<dbReference type="PANTHER" id="PTHR24363:SF7">
    <property type="entry name" value="SERINE_THREONINE-PROTEIN KINASE-LIKE PROTEIN E"/>
    <property type="match status" value="1"/>
</dbReference>
<dbReference type="InterPro" id="IPR000253">
    <property type="entry name" value="FHA_dom"/>
</dbReference>
<name>A0ABV4XZE3_9CYAN</name>
<dbReference type="SMART" id="SM00240">
    <property type="entry name" value="FHA"/>
    <property type="match status" value="1"/>
</dbReference>
<evidence type="ECO:0000256" key="3">
    <source>
        <dbReference type="SAM" id="MobiDB-lite"/>
    </source>
</evidence>
<dbReference type="Gene3D" id="3.30.200.20">
    <property type="entry name" value="Phosphorylase Kinase, domain 1"/>
    <property type="match status" value="1"/>
</dbReference>
<dbReference type="SUPFAM" id="SSF56112">
    <property type="entry name" value="Protein kinase-like (PK-like)"/>
    <property type="match status" value="1"/>
</dbReference>
<dbReference type="GO" id="GO:0016301">
    <property type="term" value="F:kinase activity"/>
    <property type="evidence" value="ECO:0007669"/>
    <property type="project" value="UniProtKB-KW"/>
</dbReference>
<protein>
    <submittedName>
        <fullName evidence="6">Protein kinase</fullName>
    </submittedName>
</protein>
<dbReference type="EMBL" id="JBHFNR010000238">
    <property type="protein sequence ID" value="MFB2897105.1"/>
    <property type="molecule type" value="Genomic_DNA"/>
</dbReference>
<dbReference type="Pfam" id="PF00498">
    <property type="entry name" value="FHA"/>
    <property type="match status" value="1"/>
</dbReference>
<keyword evidence="2" id="KW-0067">ATP-binding</keyword>
<evidence type="ECO:0000313" key="7">
    <source>
        <dbReference type="Proteomes" id="UP001576784"/>
    </source>
</evidence>
<feature type="domain" description="FHA" evidence="4">
    <location>
        <begin position="31"/>
        <end position="91"/>
    </location>
</feature>
<comment type="caution">
    <text evidence="6">The sequence shown here is derived from an EMBL/GenBank/DDBJ whole genome shotgun (WGS) entry which is preliminary data.</text>
</comment>
<accession>A0ABV4XZE3</accession>
<dbReference type="InterPro" id="IPR011009">
    <property type="entry name" value="Kinase-like_dom_sf"/>
</dbReference>
<dbReference type="InterPro" id="IPR008984">
    <property type="entry name" value="SMAD_FHA_dom_sf"/>
</dbReference>
<organism evidence="6 7">
    <name type="scientific">Floridaenema flaviceps BLCC-F50</name>
    <dbReference type="NCBI Taxonomy" id="3153642"/>
    <lineage>
        <taxon>Bacteria</taxon>
        <taxon>Bacillati</taxon>
        <taxon>Cyanobacteriota</taxon>
        <taxon>Cyanophyceae</taxon>
        <taxon>Oscillatoriophycideae</taxon>
        <taxon>Aerosakkonematales</taxon>
        <taxon>Aerosakkonemataceae</taxon>
        <taxon>Floridanema</taxon>
        <taxon>Floridanema flaviceps</taxon>
    </lineage>
</organism>
<evidence type="ECO:0000259" key="4">
    <source>
        <dbReference type="PROSITE" id="PS50006"/>
    </source>
</evidence>
<feature type="region of interest" description="Disordered" evidence="3">
    <location>
        <begin position="140"/>
        <end position="160"/>
    </location>
</feature>
<feature type="domain" description="Protein kinase" evidence="5">
    <location>
        <begin position="187"/>
        <end position="462"/>
    </location>
</feature>
<dbReference type="Gene3D" id="2.60.200.20">
    <property type="match status" value="1"/>
</dbReference>
<dbReference type="PROSITE" id="PS50006">
    <property type="entry name" value="FHA_DOMAIN"/>
    <property type="match status" value="1"/>
</dbReference>
<dbReference type="InterPro" id="IPR008271">
    <property type="entry name" value="Ser/Thr_kinase_AS"/>
</dbReference>
<dbReference type="PROSITE" id="PS00108">
    <property type="entry name" value="PROTEIN_KINASE_ST"/>
    <property type="match status" value="1"/>
</dbReference>
<proteinExistence type="predicted"/>
<keyword evidence="6" id="KW-0418">Kinase</keyword>
<dbReference type="Gene3D" id="1.10.510.10">
    <property type="entry name" value="Transferase(Phosphotransferase) domain 1"/>
    <property type="match status" value="1"/>
</dbReference>
<dbReference type="InterPro" id="IPR000719">
    <property type="entry name" value="Prot_kinase_dom"/>
</dbReference>
<dbReference type="CDD" id="cd14014">
    <property type="entry name" value="STKc_PknB_like"/>
    <property type="match status" value="1"/>
</dbReference>
<dbReference type="CDD" id="cd00060">
    <property type="entry name" value="FHA"/>
    <property type="match status" value="1"/>
</dbReference>
<evidence type="ECO:0000256" key="2">
    <source>
        <dbReference type="ARBA" id="ARBA00022840"/>
    </source>
</evidence>